<dbReference type="Proteomes" id="UP001302812">
    <property type="component" value="Unassembled WGS sequence"/>
</dbReference>
<proteinExistence type="predicted"/>
<keyword evidence="2" id="KW-1185">Reference proteome</keyword>
<evidence type="ECO:0000313" key="2">
    <source>
        <dbReference type="Proteomes" id="UP001302812"/>
    </source>
</evidence>
<gene>
    <name evidence="1" type="ORF">N656DRAFT_231217</name>
</gene>
<dbReference type="GeneID" id="89933087"/>
<protein>
    <submittedName>
        <fullName evidence="1">Uncharacterized protein</fullName>
    </submittedName>
</protein>
<dbReference type="EMBL" id="MU853333">
    <property type="protein sequence ID" value="KAK4116227.1"/>
    <property type="molecule type" value="Genomic_DNA"/>
</dbReference>
<dbReference type="AlphaFoldDB" id="A0AAN6YWD7"/>
<reference evidence="1" key="1">
    <citation type="journal article" date="2023" name="Mol. Phylogenet. Evol.">
        <title>Genome-scale phylogeny and comparative genomics of the fungal order Sordariales.</title>
        <authorList>
            <person name="Hensen N."/>
            <person name="Bonometti L."/>
            <person name="Westerberg I."/>
            <person name="Brannstrom I.O."/>
            <person name="Guillou S."/>
            <person name="Cros-Aarteil S."/>
            <person name="Calhoun S."/>
            <person name="Haridas S."/>
            <person name="Kuo A."/>
            <person name="Mondo S."/>
            <person name="Pangilinan J."/>
            <person name="Riley R."/>
            <person name="LaButti K."/>
            <person name="Andreopoulos B."/>
            <person name="Lipzen A."/>
            <person name="Chen C."/>
            <person name="Yan M."/>
            <person name="Daum C."/>
            <person name="Ng V."/>
            <person name="Clum A."/>
            <person name="Steindorff A."/>
            <person name="Ohm R.A."/>
            <person name="Martin F."/>
            <person name="Silar P."/>
            <person name="Natvig D.O."/>
            <person name="Lalanne C."/>
            <person name="Gautier V."/>
            <person name="Ament-Velasquez S.L."/>
            <person name="Kruys A."/>
            <person name="Hutchinson M.I."/>
            <person name="Powell A.J."/>
            <person name="Barry K."/>
            <person name="Miller A.N."/>
            <person name="Grigoriev I.V."/>
            <person name="Debuchy R."/>
            <person name="Gladieux P."/>
            <person name="Hiltunen Thoren M."/>
            <person name="Johannesson H."/>
        </authorList>
    </citation>
    <scope>NUCLEOTIDE SEQUENCE</scope>
    <source>
        <strain evidence="1">CBS 508.74</strain>
    </source>
</reference>
<sequence>MKSFCGFVGREVIGSSSVSRFFLQLNSSSCNLKNLGRKARPLNSSKNDGFPARALCRFLLPQFQRLSSSRLEQDLHRRPESVRVGYRVHRNRQRDAVGSIVTLLLVLYLRECKQRRQCLELSARSCLGVLKLPKNGNSGILYREIAVRRIP</sequence>
<reference evidence="1" key="2">
    <citation type="submission" date="2023-05" db="EMBL/GenBank/DDBJ databases">
        <authorList>
            <consortium name="Lawrence Berkeley National Laboratory"/>
            <person name="Steindorff A."/>
            <person name="Hensen N."/>
            <person name="Bonometti L."/>
            <person name="Westerberg I."/>
            <person name="Brannstrom I.O."/>
            <person name="Guillou S."/>
            <person name="Cros-Aarteil S."/>
            <person name="Calhoun S."/>
            <person name="Haridas S."/>
            <person name="Kuo A."/>
            <person name="Mondo S."/>
            <person name="Pangilinan J."/>
            <person name="Riley R."/>
            <person name="Labutti K."/>
            <person name="Andreopoulos B."/>
            <person name="Lipzen A."/>
            <person name="Chen C."/>
            <person name="Yanf M."/>
            <person name="Daum C."/>
            <person name="Ng V."/>
            <person name="Clum A."/>
            <person name="Ohm R."/>
            <person name="Martin F."/>
            <person name="Silar P."/>
            <person name="Natvig D."/>
            <person name="Lalanne C."/>
            <person name="Gautier V."/>
            <person name="Ament-Velasquez S.L."/>
            <person name="Kruys A."/>
            <person name="Hutchinson M.I."/>
            <person name="Powell A.J."/>
            <person name="Barry K."/>
            <person name="Miller A.N."/>
            <person name="Grigoriev I.V."/>
            <person name="Debuchy R."/>
            <person name="Gladieux P."/>
            <person name="Thoren M.H."/>
            <person name="Johannesson H."/>
        </authorList>
    </citation>
    <scope>NUCLEOTIDE SEQUENCE</scope>
    <source>
        <strain evidence="1">CBS 508.74</strain>
    </source>
</reference>
<accession>A0AAN6YWD7</accession>
<evidence type="ECO:0000313" key="1">
    <source>
        <dbReference type="EMBL" id="KAK4116227.1"/>
    </source>
</evidence>
<name>A0AAN6YWD7_9PEZI</name>
<organism evidence="1 2">
    <name type="scientific">Canariomyces notabilis</name>
    <dbReference type="NCBI Taxonomy" id="2074819"/>
    <lineage>
        <taxon>Eukaryota</taxon>
        <taxon>Fungi</taxon>
        <taxon>Dikarya</taxon>
        <taxon>Ascomycota</taxon>
        <taxon>Pezizomycotina</taxon>
        <taxon>Sordariomycetes</taxon>
        <taxon>Sordariomycetidae</taxon>
        <taxon>Sordariales</taxon>
        <taxon>Chaetomiaceae</taxon>
        <taxon>Canariomyces</taxon>
    </lineage>
</organism>
<dbReference type="RefSeq" id="XP_064673797.1">
    <property type="nucleotide sequence ID" value="XM_064808964.1"/>
</dbReference>
<comment type="caution">
    <text evidence="1">The sequence shown here is derived from an EMBL/GenBank/DDBJ whole genome shotgun (WGS) entry which is preliminary data.</text>
</comment>